<dbReference type="EMBL" id="MNBE01000569">
    <property type="protein sequence ID" value="OKP08333.1"/>
    <property type="molecule type" value="Genomic_DNA"/>
</dbReference>
<dbReference type="Proteomes" id="UP000186955">
    <property type="component" value="Unassembled WGS sequence"/>
</dbReference>
<accession>A0A1Q5U781</accession>
<dbReference type="STRING" id="1316194.A0A1Q5U781"/>
<feature type="compositionally biased region" description="Basic and acidic residues" evidence="1">
    <location>
        <begin position="1"/>
        <end position="15"/>
    </location>
</feature>
<reference evidence="2 3" key="1">
    <citation type="submission" date="2016-10" db="EMBL/GenBank/DDBJ databases">
        <title>Genome sequence of the ascomycete fungus Penicillium subrubescens.</title>
        <authorList>
            <person name="De Vries R.P."/>
            <person name="Peng M."/>
            <person name="Dilokpimol A."/>
            <person name="Hilden K."/>
            <person name="Makela M.R."/>
            <person name="Grigoriev I."/>
            <person name="Riley R."/>
            <person name="Granchi Z."/>
        </authorList>
    </citation>
    <scope>NUCLEOTIDE SEQUENCE [LARGE SCALE GENOMIC DNA]</scope>
    <source>
        <strain evidence="2 3">CBS 132785</strain>
    </source>
</reference>
<feature type="region of interest" description="Disordered" evidence="1">
    <location>
        <begin position="1"/>
        <end position="35"/>
    </location>
</feature>
<protein>
    <recommendedName>
        <fullName evidence="4">Major facilitator superfamily (MFS) profile domain-containing protein</fullName>
    </recommendedName>
</protein>
<evidence type="ECO:0000313" key="2">
    <source>
        <dbReference type="EMBL" id="OKP08333.1"/>
    </source>
</evidence>
<evidence type="ECO:0008006" key="4">
    <source>
        <dbReference type="Google" id="ProtNLM"/>
    </source>
</evidence>
<gene>
    <name evidence="2" type="ORF">PENSUB_5700</name>
</gene>
<keyword evidence="3" id="KW-1185">Reference proteome</keyword>
<evidence type="ECO:0000256" key="1">
    <source>
        <dbReference type="SAM" id="MobiDB-lite"/>
    </source>
</evidence>
<sequence length="75" mass="8362">MSADEKPSSVDRIEDIAQTETGQTTPPDDYDEEFTPEEQKRIIRRIDLRLVTMTGLAYCISLMDRTNLSAAAIAG</sequence>
<proteinExistence type="predicted"/>
<dbReference type="AlphaFoldDB" id="A0A1Q5U781"/>
<comment type="caution">
    <text evidence="2">The sequence shown here is derived from an EMBL/GenBank/DDBJ whole genome shotgun (WGS) entry which is preliminary data.</text>
</comment>
<evidence type="ECO:0000313" key="3">
    <source>
        <dbReference type="Proteomes" id="UP000186955"/>
    </source>
</evidence>
<name>A0A1Q5U781_9EURO</name>
<organism evidence="2 3">
    <name type="scientific">Penicillium subrubescens</name>
    <dbReference type="NCBI Taxonomy" id="1316194"/>
    <lineage>
        <taxon>Eukaryota</taxon>
        <taxon>Fungi</taxon>
        <taxon>Dikarya</taxon>
        <taxon>Ascomycota</taxon>
        <taxon>Pezizomycotina</taxon>
        <taxon>Eurotiomycetes</taxon>
        <taxon>Eurotiomycetidae</taxon>
        <taxon>Eurotiales</taxon>
        <taxon>Aspergillaceae</taxon>
        <taxon>Penicillium</taxon>
    </lineage>
</organism>